<dbReference type="AlphaFoldDB" id="A0A8I1A0A7"/>
<evidence type="ECO:0000259" key="1">
    <source>
        <dbReference type="Pfam" id="PF00462"/>
    </source>
</evidence>
<feature type="domain" description="Glutaredoxin" evidence="1">
    <location>
        <begin position="5"/>
        <end position="63"/>
    </location>
</feature>
<evidence type="ECO:0000313" key="3">
    <source>
        <dbReference type="Proteomes" id="UP000627573"/>
    </source>
</evidence>
<gene>
    <name evidence="2" type="ORF">I3517_27310</name>
</gene>
<dbReference type="EMBL" id="JAECSB010000085">
    <property type="protein sequence ID" value="MBH5146317.1"/>
    <property type="molecule type" value="Genomic_DNA"/>
</dbReference>
<evidence type="ECO:0000313" key="2">
    <source>
        <dbReference type="EMBL" id="MBH5146317.1"/>
    </source>
</evidence>
<sequence>MSLVVTVFTKPGCPPCDATKRKLDKLGVEYQSRDVTVDADALARVRALGYNGTPVVECGDVHWQGFSPDKCKQLADNLAAAQPVDEQAAREYLEQSA</sequence>
<accession>A0A8I1A0A7</accession>
<dbReference type="InterPro" id="IPR002109">
    <property type="entry name" value="Glutaredoxin"/>
</dbReference>
<comment type="caution">
    <text evidence="2">The sequence shown here is derived from an EMBL/GenBank/DDBJ whole genome shotgun (WGS) entry which is preliminary data.</text>
</comment>
<dbReference type="Proteomes" id="UP000627573">
    <property type="component" value="Unassembled WGS sequence"/>
</dbReference>
<dbReference type="InterPro" id="IPR036249">
    <property type="entry name" value="Thioredoxin-like_sf"/>
</dbReference>
<dbReference type="GO" id="GO:0045454">
    <property type="term" value="P:cell redox homeostasis"/>
    <property type="evidence" value="ECO:0007669"/>
    <property type="project" value="TreeGrafter"/>
</dbReference>
<reference evidence="2 3" key="1">
    <citation type="submission" date="2020-12" db="EMBL/GenBank/DDBJ databases">
        <title>Draft genome sequence of furan degrading bacterial strain FUR100.</title>
        <authorList>
            <person name="Woiski C."/>
        </authorList>
    </citation>
    <scope>NUCLEOTIDE SEQUENCE [LARGE SCALE GENOMIC DNA]</scope>
    <source>
        <strain evidence="2 3">FUR100</strain>
    </source>
</reference>
<dbReference type="PANTHER" id="PTHR34386:SF1">
    <property type="entry name" value="GLUTAREDOXIN-LIKE PROTEIN NRDH"/>
    <property type="match status" value="1"/>
</dbReference>
<name>A0A8I1A0A7_RHOER</name>
<dbReference type="Gene3D" id="3.40.30.10">
    <property type="entry name" value="Glutaredoxin"/>
    <property type="match status" value="1"/>
</dbReference>
<dbReference type="SUPFAM" id="SSF52833">
    <property type="entry name" value="Thioredoxin-like"/>
    <property type="match status" value="1"/>
</dbReference>
<proteinExistence type="predicted"/>
<keyword evidence="3" id="KW-1185">Reference proteome</keyword>
<organism evidence="2 3">
    <name type="scientific">Rhodococcus erythropolis</name>
    <name type="common">Arthrobacter picolinophilus</name>
    <dbReference type="NCBI Taxonomy" id="1833"/>
    <lineage>
        <taxon>Bacteria</taxon>
        <taxon>Bacillati</taxon>
        <taxon>Actinomycetota</taxon>
        <taxon>Actinomycetes</taxon>
        <taxon>Mycobacteriales</taxon>
        <taxon>Nocardiaceae</taxon>
        <taxon>Rhodococcus</taxon>
        <taxon>Rhodococcus erythropolis group</taxon>
    </lineage>
</organism>
<protein>
    <submittedName>
        <fullName evidence="2">Glutaredoxin family protein</fullName>
    </submittedName>
</protein>
<dbReference type="InterPro" id="IPR051548">
    <property type="entry name" value="Grx-like_ET"/>
</dbReference>
<dbReference type="GO" id="GO:0009055">
    <property type="term" value="F:electron transfer activity"/>
    <property type="evidence" value="ECO:0007669"/>
    <property type="project" value="TreeGrafter"/>
</dbReference>
<dbReference type="Pfam" id="PF00462">
    <property type="entry name" value="Glutaredoxin"/>
    <property type="match status" value="1"/>
</dbReference>
<dbReference type="PROSITE" id="PS51354">
    <property type="entry name" value="GLUTAREDOXIN_2"/>
    <property type="match status" value="1"/>
</dbReference>
<dbReference type="CDD" id="cd02976">
    <property type="entry name" value="NrdH"/>
    <property type="match status" value="1"/>
</dbReference>
<dbReference type="PANTHER" id="PTHR34386">
    <property type="entry name" value="GLUTAREDOXIN"/>
    <property type="match status" value="1"/>
</dbReference>